<dbReference type="OrthoDB" id="1117240at2"/>
<keyword evidence="2" id="KW-0378">Hydrolase</keyword>
<gene>
    <name evidence="2" type="ORF">SD10_19175</name>
</gene>
<dbReference type="GO" id="GO:0016787">
    <property type="term" value="F:hydrolase activity"/>
    <property type="evidence" value="ECO:0007669"/>
    <property type="project" value="UniProtKB-KW"/>
</dbReference>
<accession>A0A0E3V8Z5</accession>
<reference evidence="2 3" key="1">
    <citation type="journal article" date="2014" name="Curr. Microbiol.">
        <title>Spirosoma radiotolerans sp. nov., a gamma-radiation-resistant bacterium isolated from gamma ray-irradiated soil.</title>
        <authorList>
            <person name="Lee J.J."/>
            <person name="Srinivasan S."/>
            <person name="Lim S."/>
            <person name="Joe M."/>
            <person name="Im S."/>
            <person name="Bae S.I."/>
            <person name="Park K.R."/>
            <person name="Han J.H."/>
            <person name="Park S.H."/>
            <person name="Joo B.M."/>
            <person name="Park S.J."/>
            <person name="Kim M.K."/>
        </authorList>
    </citation>
    <scope>NUCLEOTIDE SEQUENCE [LARGE SCALE GENOMIC DNA]</scope>
    <source>
        <strain evidence="2 3">DG5A</strain>
    </source>
</reference>
<name>A0A0E3V8Z5_9BACT</name>
<dbReference type="PANTHER" id="PTHR40469:SF2">
    <property type="entry name" value="GALACTOSE-BINDING DOMAIN-LIKE SUPERFAMILY PROTEIN"/>
    <property type="match status" value="1"/>
</dbReference>
<dbReference type="InterPro" id="IPR029010">
    <property type="entry name" value="ThuA-like"/>
</dbReference>
<dbReference type="PATRIC" id="fig|1379870.5.peg.4139"/>
<keyword evidence="3" id="KW-1185">Reference proteome</keyword>
<dbReference type="Pfam" id="PF06283">
    <property type="entry name" value="ThuA"/>
    <property type="match status" value="1"/>
</dbReference>
<organism evidence="2 3">
    <name type="scientific">Spirosoma radiotolerans</name>
    <dbReference type="NCBI Taxonomy" id="1379870"/>
    <lineage>
        <taxon>Bacteria</taxon>
        <taxon>Pseudomonadati</taxon>
        <taxon>Bacteroidota</taxon>
        <taxon>Cytophagia</taxon>
        <taxon>Cytophagales</taxon>
        <taxon>Cytophagaceae</taxon>
        <taxon>Spirosoma</taxon>
    </lineage>
</organism>
<protein>
    <submittedName>
        <fullName evidence="2">Glycosyl hydrolase</fullName>
    </submittedName>
</protein>
<sequence>MATHFTKRSFIRSLLILVGASGSGSLLGQSTKPRFNVLVMTEAGGIHAPFVAAAKTWLSNQAAENNFAIHYIENAEPINDRFLDQYQLFIQLNYPPYMWSDTAKAAFQKYITEGKGGWIGFHHATLLGEFDGYSIWPWFSDFMGGIRYKNYIADFAKATVRVEAKNHPCMKGLPASFEVQKEEWYTYDKSPRPNVNVLASVDESTYSPDSAIKMGDHPVVWSNERMKARNIYIFMGHHPDLLTNKAFTTIFRNAILWGAGKSE</sequence>
<proteinExistence type="predicted"/>
<evidence type="ECO:0000313" key="2">
    <source>
        <dbReference type="EMBL" id="AKD56706.1"/>
    </source>
</evidence>
<dbReference type="Proteomes" id="UP000033054">
    <property type="component" value="Chromosome"/>
</dbReference>
<dbReference type="KEGG" id="srd:SD10_19175"/>
<dbReference type="HOGENOM" id="CLU_057383_1_3_10"/>
<dbReference type="SUPFAM" id="SSF52317">
    <property type="entry name" value="Class I glutamine amidotransferase-like"/>
    <property type="match status" value="1"/>
</dbReference>
<dbReference type="Gene3D" id="3.40.50.880">
    <property type="match status" value="1"/>
</dbReference>
<feature type="domain" description="ThuA-like" evidence="1">
    <location>
        <begin position="36"/>
        <end position="257"/>
    </location>
</feature>
<dbReference type="InterPro" id="IPR029062">
    <property type="entry name" value="Class_I_gatase-like"/>
</dbReference>
<dbReference type="AlphaFoldDB" id="A0A0E3V8Z5"/>
<evidence type="ECO:0000259" key="1">
    <source>
        <dbReference type="Pfam" id="PF06283"/>
    </source>
</evidence>
<dbReference type="PANTHER" id="PTHR40469">
    <property type="entry name" value="SECRETED GLYCOSYL HYDROLASE"/>
    <property type="match status" value="1"/>
</dbReference>
<evidence type="ECO:0000313" key="3">
    <source>
        <dbReference type="Proteomes" id="UP000033054"/>
    </source>
</evidence>
<dbReference type="EMBL" id="CP010429">
    <property type="protein sequence ID" value="AKD56706.1"/>
    <property type="molecule type" value="Genomic_DNA"/>
</dbReference>
<dbReference type="RefSeq" id="WP_046575947.1">
    <property type="nucleotide sequence ID" value="NZ_CP010429.1"/>
</dbReference>
<dbReference type="STRING" id="1379870.SD10_19175"/>